<organism evidence="2 3">
    <name type="scientific">Vigna unguiculata</name>
    <name type="common">Cowpea</name>
    <dbReference type="NCBI Taxonomy" id="3917"/>
    <lineage>
        <taxon>Eukaryota</taxon>
        <taxon>Viridiplantae</taxon>
        <taxon>Streptophyta</taxon>
        <taxon>Embryophyta</taxon>
        <taxon>Tracheophyta</taxon>
        <taxon>Spermatophyta</taxon>
        <taxon>Magnoliopsida</taxon>
        <taxon>eudicotyledons</taxon>
        <taxon>Gunneridae</taxon>
        <taxon>Pentapetalae</taxon>
        <taxon>rosids</taxon>
        <taxon>fabids</taxon>
        <taxon>Fabales</taxon>
        <taxon>Fabaceae</taxon>
        <taxon>Papilionoideae</taxon>
        <taxon>50 kb inversion clade</taxon>
        <taxon>NPAAA clade</taxon>
        <taxon>indigoferoid/millettioid clade</taxon>
        <taxon>Phaseoleae</taxon>
        <taxon>Vigna</taxon>
    </lineage>
</organism>
<dbReference type="AlphaFoldDB" id="A0A4D6MGY8"/>
<protein>
    <submittedName>
        <fullName evidence="2">Uncharacterized protein</fullName>
    </submittedName>
</protein>
<proteinExistence type="predicted"/>
<name>A0A4D6MGY8_VIGUN</name>
<evidence type="ECO:0000313" key="2">
    <source>
        <dbReference type="EMBL" id="QCD99791.1"/>
    </source>
</evidence>
<gene>
    <name evidence="2" type="ORF">DEO72_LG7g1077</name>
</gene>
<dbReference type="EMBL" id="CP039351">
    <property type="protein sequence ID" value="QCD99791.1"/>
    <property type="molecule type" value="Genomic_DNA"/>
</dbReference>
<dbReference type="Proteomes" id="UP000501690">
    <property type="component" value="Linkage Group LG7"/>
</dbReference>
<accession>A0A4D6MGY8</accession>
<evidence type="ECO:0000256" key="1">
    <source>
        <dbReference type="SAM" id="MobiDB-lite"/>
    </source>
</evidence>
<feature type="region of interest" description="Disordered" evidence="1">
    <location>
        <begin position="1"/>
        <end position="26"/>
    </location>
</feature>
<reference evidence="2 3" key="1">
    <citation type="submission" date="2019-04" db="EMBL/GenBank/DDBJ databases">
        <title>An improved genome assembly and genetic linkage map for asparagus bean, Vigna unguiculata ssp. sesquipedialis.</title>
        <authorList>
            <person name="Xia Q."/>
            <person name="Zhang R."/>
            <person name="Dong Y."/>
        </authorList>
    </citation>
    <scope>NUCLEOTIDE SEQUENCE [LARGE SCALE GENOMIC DNA]</scope>
    <source>
        <tissue evidence="2">Leaf</tissue>
    </source>
</reference>
<feature type="compositionally biased region" description="Basic and acidic residues" evidence="1">
    <location>
        <begin position="9"/>
        <end position="26"/>
    </location>
</feature>
<keyword evidence="3" id="KW-1185">Reference proteome</keyword>
<evidence type="ECO:0000313" key="3">
    <source>
        <dbReference type="Proteomes" id="UP000501690"/>
    </source>
</evidence>
<sequence length="62" mass="7170">MIVTGRNSGEVRHTRPSEPISPRRDLQEQIRATLELSLRRKLLFSARHYLAQARDARLSEDA</sequence>